<dbReference type="Gene3D" id="3.30.70.2860">
    <property type="match status" value="1"/>
</dbReference>
<dbReference type="NCBIfam" id="NF001813">
    <property type="entry name" value="PRK00549.1"/>
    <property type="match status" value="1"/>
</dbReference>
<feature type="domain" description="MoaB/Mog" evidence="2">
    <location>
        <begin position="4"/>
        <end position="171"/>
    </location>
</feature>
<dbReference type="CDD" id="cd00885">
    <property type="entry name" value="cinA"/>
    <property type="match status" value="1"/>
</dbReference>
<dbReference type="InterPro" id="IPR008135">
    <property type="entry name" value="Competence-induced_CinA"/>
</dbReference>
<dbReference type="HAMAP" id="MF_00226_B">
    <property type="entry name" value="CinA_B"/>
    <property type="match status" value="1"/>
</dbReference>
<dbReference type="InterPro" id="IPR036653">
    <property type="entry name" value="CinA-like_C"/>
</dbReference>
<dbReference type="Pfam" id="PF00994">
    <property type="entry name" value="MoCF_biosynth"/>
    <property type="match status" value="1"/>
</dbReference>
<dbReference type="InterPro" id="IPR041424">
    <property type="entry name" value="CinA_KH"/>
</dbReference>
<dbReference type="InterPro" id="IPR050101">
    <property type="entry name" value="CinA"/>
</dbReference>
<dbReference type="SMART" id="SM00852">
    <property type="entry name" value="MoCF_biosynth"/>
    <property type="match status" value="1"/>
</dbReference>
<dbReference type="SUPFAM" id="SSF142433">
    <property type="entry name" value="CinA-like"/>
    <property type="match status" value="1"/>
</dbReference>
<keyword evidence="4" id="KW-1185">Reference proteome</keyword>
<dbReference type="OrthoDB" id="9801454at2"/>
<dbReference type="Pfam" id="PF02464">
    <property type="entry name" value="CinA"/>
    <property type="match status" value="1"/>
</dbReference>
<dbReference type="STRING" id="1619234.SAMN05421730_1001153"/>
<comment type="similarity">
    <text evidence="1">Belongs to the CinA family.</text>
</comment>
<reference evidence="3 4" key="1">
    <citation type="submission" date="2016-09" db="EMBL/GenBank/DDBJ databases">
        <authorList>
            <person name="Capua I."/>
            <person name="De Benedictis P."/>
            <person name="Joannis T."/>
            <person name="Lombin L.H."/>
            <person name="Cattoli G."/>
        </authorList>
    </citation>
    <scope>NUCLEOTIDE SEQUENCE [LARGE SCALE GENOMIC DNA]</scope>
    <source>
        <strain evidence="3 4">GluBS11</strain>
    </source>
</reference>
<name>A0A1D3TNM3_9FIRM</name>
<dbReference type="RefSeq" id="WP_091228713.1">
    <property type="nucleotide sequence ID" value="NZ_FMKA01000001.1"/>
</dbReference>
<dbReference type="PANTHER" id="PTHR13939">
    <property type="entry name" value="NICOTINAMIDE-NUCLEOTIDE AMIDOHYDROLASE PNCC"/>
    <property type="match status" value="1"/>
</dbReference>
<proteinExistence type="inferred from homology"/>
<dbReference type="AlphaFoldDB" id="A0A1D3TNM3"/>
<dbReference type="SUPFAM" id="SSF53218">
    <property type="entry name" value="Molybdenum cofactor biosynthesis proteins"/>
    <property type="match status" value="1"/>
</dbReference>
<accession>A0A1D3TNM3</accession>
<organism evidence="3 4">
    <name type="scientific">Anaerobium acetethylicum</name>
    <dbReference type="NCBI Taxonomy" id="1619234"/>
    <lineage>
        <taxon>Bacteria</taxon>
        <taxon>Bacillati</taxon>
        <taxon>Bacillota</taxon>
        <taxon>Clostridia</taxon>
        <taxon>Lachnospirales</taxon>
        <taxon>Lachnospiraceae</taxon>
        <taxon>Anaerobium</taxon>
    </lineage>
</organism>
<dbReference type="InterPro" id="IPR036425">
    <property type="entry name" value="MoaB/Mog-like_dom_sf"/>
</dbReference>
<dbReference type="Proteomes" id="UP000199315">
    <property type="component" value="Unassembled WGS sequence"/>
</dbReference>
<dbReference type="Pfam" id="PF18146">
    <property type="entry name" value="CinA_KH"/>
    <property type="match status" value="1"/>
</dbReference>
<dbReference type="NCBIfam" id="TIGR00177">
    <property type="entry name" value="molyb_syn"/>
    <property type="match status" value="1"/>
</dbReference>
<evidence type="ECO:0000313" key="4">
    <source>
        <dbReference type="Proteomes" id="UP000199315"/>
    </source>
</evidence>
<dbReference type="Gene3D" id="3.40.980.10">
    <property type="entry name" value="MoaB/Mog-like domain"/>
    <property type="match status" value="1"/>
</dbReference>
<evidence type="ECO:0000313" key="3">
    <source>
        <dbReference type="EMBL" id="SCP94911.1"/>
    </source>
</evidence>
<dbReference type="NCBIfam" id="TIGR00199">
    <property type="entry name" value="PncC_domain"/>
    <property type="match status" value="1"/>
</dbReference>
<dbReference type="EMBL" id="FMKA01000001">
    <property type="protein sequence ID" value="SCP94911.1"/>
    <property type="molecule type" value="Genomic_DNA"/>
</dbReference>
<dbReference type="Gene3D" id="3.90.950.20">
    <property type="entry name" value="CinA-like"/>
    <property type="match status" value="1"/>
</dbReference>
<gene>
    <name evidence="1" type="primary">cinA</name>
    <name evidence="3" type="ORF">SAMN05421730_1001153</name>
</gene>
<evidence type="ECO:0000256" key="1">
    <source>
        <dbReference type="HAMAP-Rule" id="MF_00226"/>
    </source>
</evidence>
<dbReference type="PIRSF" id="PIRSF006728">
    <property type="entry name" value="CinA"/>
    <property type="match status" value="1"/>
</dbReference>
<dbReference type="NCBIfam" id="TIGR00200">
    <property type="entry name" value="cinA_nterm"/>
    <property type="match status" value="1"/>
</dbReference>
<evidence type="ECO:0000259" key="2">
    <source>
        <dbReference type="SMART" id="SM00852"/>
    </source>
</evidence>
<sequence>MKAELISVGTELLLGNIVNTNASFLAEQCARLGISVYYQSVVGDNKERLSETLKTALSRSDVVILTGGLGPTKDDLTKETVAEVLGRQLVEDAHSRKRIEAYFAGSRHRIIPDNNWKQAQIPEGAIAVDNENGTAPGIIAEHNGKTVIMLPGPPNEMIPMFTISIAPFLNRLQPEVIYSQTVKICGLGESLVETMIGDLIDGQSNPTVAPYAKTGEVHLRITAKAPDKESAFRLIEPVSAELAKRFGNHIYSTDDKETLEESIASLLKKKNLTIATAESCTGGLVSGRLVNVPGVSDVFKAGFVTYANEAKTEFLGVSEETLRAYGAVSEQTAEEMARGGASKAGCDLCISVTGIAGPDGGTDDKPVGLVYMGCFLNGKVTVRKFIFKGNRSKIRENAVVNALIFVRDCILEDIE</sequence>
<dbReference type="InterPro" id="IPR001453">
    <property type="entry name" value="MoaB/Mog_dom"/>
</dbReference>
<dbReference type="PANTHER" id="PTHR13939:SF0">
    <property type="entry name" value="NMN AMIDOHYDROLASE-LIKE PROTEIN YFAY"/>
    <property type="match status" value="1"/>
</dbReference>
<protein>
    <recommendedName>
        <fullName evidence="1">Putative competence-damage inducible protein</fullName>
    </recommendedName>
</protein>
<dbReference type="InterPro" id="IPR008136">
    <property type="entry name" value="CinA_C"/>
</dbReference>